<dbReference type="Pfam" id="PF00328">
    <property type="entry name" value="His_Phos_2"/>
    <property type="match status" value="1"/>
</dbReference>
<evidence type="ECO:0000256" key="7">
    <source>
        <dbReference type="ARBA" id="ARBA00023180"/>
    </source>
</evidence>
<sequence>MKTITLNTLFLIVILSSCINLSTSQNQTTEEVGENQTTEEVGENQTTEEVGENQTTEVGINHETLKLVQLIIRHGDRVPEYPYPNDPFSDPSTWPEGWAQLTDEGKQQEFQLGKYLRTRYGNYLNSTYVPNQVYVLSSDTDRTIMSALVALAGMYPTNNESNWDNTINWQPVPIRTLFPEDDNLIRMKRECPEFDRLFDDFIRNSPMMKKINEDNKDLFATLSENSGVNITTINEIDSFYATLMVEEYKGKDIPEWGKTLKNDQHFQYLYNLSFAAKTSTPELKKLRKGPLVKYLTDNVNERVSNSSMKTKMFMLSGHDITLIDTLNTFGVLDLQRPFYASAFILELHQDPVTHNFFVELFLRNDTTREPYKLTMPGCEFQCPLESFLNYTKPIIPNNWDAECQLTQPNVQEESSVFTYTIIAVGAIALVVFLLGLGCMFVQKRRKTNQRYEYQNF</sequence>
<keyword evidence="7" id="KW-0325">Glycoprotein</keyword>
<comment type="caution">
    <text evidence="11">The sequence shown here is derived from an EMBL/GenBank/DDBJ whole genome shotgun (WGS) entry which is preliminary data.</text>
</comment>
<evidence type="ECO:0000256" key="9">
    <source>
        <dbReference type="SAM" id="Phobius"/>
    </source>
</evidence>
<dbReference type="PANTHER" id="PTHR11567">
    <property type="entry name" value="ACID PHOSPHATASE-RELATED"/>
    <property type="match status" value="1"/>
</dbReference>
<evidence type="ECO:0000256" key="4">
    <source>
        <dbReference type="ARBA" id="ARBA00022729"/>
    </source>
</evidence>
<evidence type="ECO:0000256" key="5">
    <source>
        <dbReference type="ARBA" id="ARBA00022801"/>
    </source>
</evidence>
<dbReference type="PROSITE" id="PS00616">
    <property type="entry name" value="HIS_ACID_PHOSPHAT_1"/>
    <property type="match status" value="1"/>
</dbReference>
<reference evidence="11 12" key="1">
    <citation type="submission" date="2024-08" db="EMBL/GenBank/DDBJ databases">
        <authorList>
            <person name="Cucini C."/>
            <person name="Frati F."/>
        </authorList>
    </citation>
    <scope>NUCLEOTIDE SEQUENCE [LARGE SCALE GENOMIC DNA]</scope>
</reference>
<evidence type="ECO:0000313" key="11">
    <source>
        <dbReference type="EMBL" id="CAL8096145.1"/>
    </source>
</evidence>
<name>A0ABP1QC27_9HEXA</name>
<protein>
    <recommendedName>
        <fullName evidence="3">acid phosphatase</fullName>
        <ecNumber evidence="3">3.1.3.2</ecNumber>
    </recommendedName>
</protein>
<evidence type="ECO:0000313" key="12">
    <source>
        <dbReference type="Proteomes" id="UP001642540"/>
    </source>
</evidence>
<dbReference type="InterPro" id="IPR029033">
    <property type="entry name" value="His_PPase_superfam"/>
</dbReference>
<dbReference type="EC" id="3.1.3.2" evidence="3"/>
<dbReference type="SUPFAM" id="SSF53254">
    <property type="entry name" value="Phosphoglycerate mutase-like"/>
    <property type="match status" value="1"/>
</dbReference>
<dbReference type="InterPro" id="IPR033379">
    <property type="entry name" value="Acid_Pase_AS"/>
</dbReference>
<evidence type="ECO:0000256" key="6">
    <source>
        <dbReference type="ARBA" id="ARBA00023157"/>
    </source>
</evidence>
<evidence type="ECO:0000256" key="3">
    <source>
        <dbReference type="ARBA" id="ARBA00012646"/>
    </source>
</evidence>
<dbReference type="CDD" id="cd07061">
    <property type="entry name" value="HP_HAP_like"/>
    <property type="match status" value="1"/>
</dbReference>
<keyword evidence="6" id="KW-1015">Disulfide bond</keyword>
<keyword evidence="9" id="KW-0812">Transmembrane</keyword>
<evidence type="ECO:0000256" key="8">
    <source>
        <dbReference type="SAM" id="MobiDB-lite"/>
    </source>
</evidence>
<dbReference type="InterPro" id="IPR000560">
    <property type="entry name" value="His_Pase_clade-2"/>
</dbReference>
<dbReference type="EMBL" id="CAXLJM020000027">
    <property type="protein sequence ID" value="CAL8096145.1"/>
    <property type="molecule type" value="Genomic_DNA"/>
</dbReference>
<accession>A0ABP1QC27</accession>
<dbReference type="Proteomes" id="UP001642540">
    <property type="component" value="Unassembled WGS sequence"/>
</dbReference>
<comment type="catalytic activity">
    <reaction evidence="1">
        <text>a phosphate monoester + H2O = an alcohol + phosphate</text>
        <dbReference type="Rhea" id="RHEA:15017"/>
        <dbReference type="ChEBI" id="CHEBI:15377"/>
        <dbReference type="ChEBI" id="CHEBI:30879"/>
        <dbReference type="ChEBI" id="CHEBI:43474"/>
        <dbReference type="ChEBI" id="CHEBI:67140"/>
        <dbReference type="EC" id="3.1.3.2"/>
    </reaction>
</comment>
<organism evidence="11 12">
    <name type="scientific">Orchesella dallaii</name>
    <dbReference type="NCBI Taxonomy" id="48710"/>
    <lineage>
        <taxon>Eukaryota</taxon>
        <taxon>Metazoa</taxon>
        <taxon>Ecdysozoa</taxon>
        <taxon>Arthropoda</taxon>
        <taxon>Hexapoda</taxon>
        <taxon>Collembola</taxon>
        <taxon>Entomobryomorpha</taxon>
        <taxon>Entomobryoidea</taxon>
        <taxon>Orchesellidae</taxon>
        <taxon>Orchesellinae</taxon>
        <taxon>Orchesella</taxon>
    </lineage>
</organism>
<feature type="chain" id="PRO_5046143264" description="acid phosphatase" evidence="10">
    <location>
        <begin position="25"/>
        <end position="456"/>
    </location>
</feature>
<keyword evidence="4 10" id="KW-0732">Signal</keyword>
<evidence type="ECO:0000256" key="1">
    <source>
        <dbReference type="ARBA" id="ARBA00000032"/>
    </source>
</evidence>
<keyword evidence="5" id="KW-0378">Hydrolase</keyword>
<evidence type="ECO:0000256" key="10">
    <source>
        <dbReference type="SAM" id="SignalP"/>
    </source>
</evidence>
<dbReference type="PANTHER" id="PTHR11567:SF211">
    <property type="entry name" value="PROSTATIC ACID PHOSPHATASE"/>
    <property type="match status" value="1"/>
</dbReference>
<evidence type="ECO:0000256" key="2">
    <source>
        <dbReference type="ARBA" id="ARBA00005375"/>
    </source>
</evidence>
<dbReference type="InterPro" id="IPR050645">
    <property type="entry name" value="Histidine_acid_phosphatase"/>
</dbReference>
<proteinExistence type="inferred from homology"/>
<feature type="region of interest" description="Disordered" evidence="8">
    <location>
        <begin position="24"/>
        <end position="49"/>
    </location>
</feature>
<dbReference type="Gene3D" id="3.40.50.1240">
    <property type="entry name" value="Phosphoglycerate mutase-like"/>
    <property type="match status" value="1"/>
</dbReference>
<keyword evidence="12" id="KW-1185">Reference proteome</keyword>
<feature type="signal peptide" evidence="10">
    <location>
        <begin position="1"/>
        <end position="24"/>
    </location>
</feature>
<comment type="similarity">
    <text evidence="2">Belongs to the histidine acid phosphatase family.</text>
</comment>
<feature type="transmembrane region" description="Helical" evidence="9">
    <location>
        <begin position="416"/>
        <end position="441"/>
    </location>
</feature>
<keyword evidence="9" id="KW-0472">Membrane</keyword>
<keyword evidence="9" id="KW-1133">Transmembrane helix</keyword>
<dbReference type="PROSITE" id="PS51257">
    <property type="entry name" value="PROKAR_LIPOPROTEIN"/>
    <property type="match status" value="1"/>
</dbReference>
<gene>
    <name evidence="11" type="ORF">ODALV1_LOCUS9280</name>
</gene>